<comment type="subcellular location">
    <subcellularLocation>
        <location evidence="2">Cytoplasm</location>
    </subcellularLocation>
</comment>
<dbReference type="STRING" id="187304.B0E33_27255"/>
<dbReference type="Gene3D" id="3.20.20.380">
    <property type="entry name" value="Copper homeostasis (CutC) domain"/>
    <property type="match status" value="1"/>
</dbReference>
<dbReference type="HAMAP" id="MF_00795">
    <property type="entry name" value="CutC"/>
    <property type="match status" value="1"/>
</dbReference>
<comment type="similarity">
    <text evidence="1 2">Belongs to the CutC family.</text>
</comment>
<dbReference type="GO" id="GO:0005737">
    <property type="term" value="C:cytoplasm"/>
    <property type="evidence" value="ECO:0007669"/>
    <property type="project" value="UniProtKB-SubCell"/>
</dbReference>
<keyword evidence="4" id="KW-1185">Reference proteome</keyword>
<sequence length="248" mass="26222">MTRIPLEVCVDTLEGAWTAAENGADRIELCAALSEGGLTPSQGFMVAAARLPVPVYAMIRPRSGNFEYSDLEKALMLRDIHAAEKAGLAGIVIGAVDSQHNLDRDFLAASINGTRLPATLHRAIDTARDYEKAIEDAITLGFERVLTSGQASKAEHGLSLLQQAVNVAAGRISIMAGSGVTAANASQILKRSGVQELHASCSSVKPLPEPQDLETRLGFVSKAGIKDTDGNVVQALRRAMDQFTEAAA</sequence>
<dbReference type="SUPFAM" id="SSF110395">
    <property type="entry name" value="CutC-like"/>
    <property type="match status" value="1"/>
</dbReference>
<dbReference type="PANTHER" id="PTHR12598:SF0">
    <property type="entry name" value="COPPER HOMEOSTASIS PROTEIN CUTC HOMOLOG"/>
    <property type="match status" value="1"/>
</dbReference>
<dbReference type="OrthoDB" id="9815677at2"/>
<proteinExistence type="inferred from homology"/>
<dbReference type="AlphaFoldDB" id="A0A0M6XWB9"/>
<accession>A0A0M6XWB9</accession>
<dbReference type="EMBL" id="CXST01000001">
    <property type="protein sequence ID" value="CTQ42144.1"/>
    <property type="molecule type" value="Genomic_DNA"/>
</dbReference>
<keyword evidence="2" id="KW-0963">Cytoplasm</keyword>
<evidence type="ECO:0000313" key="3">
    <source>
        <dbReference type="EMBL" id="CTQ42144.1"/>
    </source>
</evidence>
<comment type="caution">
    <text evidence="2">Once thought to be involved in copper homeostasis, experiments in E.coli have shown this is not the case.</text>
</comment>
<reference evidence="4" key="1">
    <citation type="submission" date="2015-07" db="EMBL/GenBank/DDBJ databases">
        <authorList>
            <person name="Rodrigo-Torres Lidia"/>
            <person name="Arahal R.David."/>
        </authorList>
    </citation>
    <scope>NUCLEOTIDE SEQUENCE [LARGE SCALE GENOMIC DNA]</scope>
    <source>
        <strain evidence="4">CECT 4801</strain>
    </source>
</reference>
<gene>
    <name evidence="2 3" type="primary">cutC</name>
    <name evidence="3" type="ORF">LAL4801_00567</name>
</gene>
<dbReference type="Proteomes" id="UP000048926">
    <property type="component" value="Unassembled WGS sequence"/>
</dbReference>
<dbReference type="PANTHER" id="PTHR12598">
    <property type="entry name" value="COPPER HOMEOSTASIS PROTEIN CUTC"/>
    <property type="match status" value="1"/>
</dbReference>
<dbReference type="InterPro" id="IPR005627">
    <property type="entry name" value="CutC-like"/>
</dbReference>
<evidence type="ECO:0000313" key="4">
    <source>
        <dbReference type="Proteomes" id="UP000048926"/>
    </source>
</evidence>
<dbReference type="Pfam" id="PF03932">
    <property type="entry name" value="CutC"/>
    <property type="match status" value="1"/>
</dbReference>
<protein>
    <recommendedName>
        <fullName evidence="2">PF03932 family protein CutC</fullName>
    </recommendedName>
</protein>
<organism evidence="3 4">
    <name type="scientific">Roseibium aggregatum</name>
    <dbReference type="NCBI Taxonomy" id="187304"/>
    <lineage>
        <taxon>Bacteria</taxon>
        <taxon>Pseudomonadati</taxon>
        <taxon>Pseudomonadota</taxon>
        <taxon>Alphaproteobacteria</taxon>
        <taxon>Hyphomicrobiales</taxon>
        <taxon>Stappiaceae</taxon>
        <taxon>Roseibium</taxon>
    </lineage>
</organism>
<dbReference type="GO" id="GO:0005507">
    <property type="term" value="F:copper ion binding"/>
    <property type="evidence" value="ECO:0007669"/>
    <property type="project" value="TreeGrafter"/>
</dbReference>
<name>A0A0M6XWB9_9HYPH</name>
<evidence type="ECO:0000256" key="2">
    <source>
        <dbReference type="HAMAP-Rule" id="MF_00795"/>
    </source>
</evidence>
<dbReference type="InterPro" id="IPR036822">
    <property type="entry name" value="CutC-like_dom_sf"/>
</dbReference>
<evidence type="ECO:0000256" key="1">
    <source>
        <dbReference type="ARBA" id="ARBA00007768"/>
    </source>
</evidence>
<dbReference type="RefSeq" id="WP_055654108.1">
    <property type="nucleotide sequence ID" value="NZ_CXST01000001.1"/>
</dbReference>